<name>A0AAU1U089_9ACTN</name>
<gene>
    <name evidence="2" type="ORF">OHU69_02545</name>
</gene>
<proteinExistence type="predicted"/>
<protein>
    <submittedName>
        <fullName evidence="2">Uncharacterized protein</fullName>
    </submittedName>
</protein>
<evidence type="ECO:0000313" key="2">
    <source>
        <dbReference type="EMBL" id="WTS10068.1"/>
    </source>
</evidence>
<dbReference type="AlphaFoldDB" id="A0AAU1U089"/>
<dbReference type="EMBL" id="CP108195">
    <property type="protein sequence ID" value="WTS10068.1"/>
    <property type="molecule type" value="Genomic_DNA"/>
</dbReference>
<accession>A0AAU1U089</accession>
<feature type="region of interest" description="Disordered" evidence="1">
    <location>
        <begin position="13"/>
        <end position="72"/>
    </location>
</feature>
<reference evidence="2" key="1">
    <citation type="submission" date="2022-10" db="EMBL/GenBank/DDBJ databases">
        <title>The complete genomes of actinobacterial strains from the NBC collection.</title>
        <authorList>
            <person name="Joergensen T.S."/>
            <person name="Alvarez Arevalo M."/>
            <person name="Sterndorff E.B."/>
            <person name="Faurdal D."/>
            <person name="Vuksanovic O."/>
            <person name="Mourched A.-S."/>
            <person name="Charusanti P."/>
            <person name="Shaw S."/>
            <person name="Blin K."/>
            <person name="Weber T."/>
        </authorList>
    </citation>
    <scope>NUCLEOTIDE SEQUENCE</scope>
    <source>
        <strain evidence="2">NBC_00119</strain>
    </source>
</reference>
<evidence type="ECO:0000256" key="1">
    <source>
        <dbReference type="SAM" id="MobiDB-lite"/>
    </source>
</evidence>
<sequence length="72" mass="7387">MLDEHIVAVHDNGFIPEGSPVEGWEESTGHSGLIPTSPTLVGEDRQVGASALPRPDGAGPARTDQAEAVSAV</sequence>
<organism evidence="2">
    <name type="scientific">Streptomyces sp. NBC_00119</name>
    <dbReference type="NCBI Taxonomy" id="2975659"/>
    <lineage>
        <taxon>Bacteria</taxon>
        <taxon>Bacillati</taxon>
        <taxon>Actinomycetota</taxon>
        <taxon>Actinomycetes</taxon>
        <taxon>Kitasatosporales</taxon>
        <taxon>Streptomycetaceae</taxon>
        <taxon>Streptomyces</taxon>
    </lineage>
</organism>